<dbReference type="InterPro" id="IPR015943">
    <property type="entry name" value="WD40/YVTN_repeat-like_dom_sf"/>
</dbReference>
<feature type="repeat" description="WD" evidence="3">
    <location>
        <begin position="235"/>
        <end position="264"/>
    </location>
</feature>
<accession>H3ADE2</accession>
<dbReference type="PANTHER" id="PTHR45532">
    <property type="entry name" value="WD REPEAT-CONTAINING PROTEIN 97"/>
    <property type="match status" value="1"/>
</dbReference>
<dbReference type="AlphaFoldDB" id="H3ADE2"/>
<keyword evidence="5" id="KW-1185">Reference proteome</keyword>
<evidence type="ECO:0000256" key="2">
    <source>
        <dbReference type="ARBA" id="ARBA00022737"/>
    </source>
</evidence>
<dbReference type="InterPro" id="IPR001680">
    <property type="entry name" value="WD40_rpt"/>
</dbReference>
<dbReference type="InterPro" id="IPR020472">
    <property type="entry name" value="WD40_PAC1"/>
</dbReference>
<feature type="repeat" description="WD" evidence="3">
    <location>
        <begin position="273"/>
        <end position="314"/>
    </location>
</feature>
<protein>
    <submittedName>
        <fullName evidence="4">Uncharacterized protein</fullName>
    </submittedName>
</protein>
<dbReference type="GeneTree" id="ENSGT01000000217612"/>
<keyword evidence="1 3" id="KW-0853">WD repeat</keyword>
<feature type="repeat" description="WD" evidence="3">
    <location>
        <begin position="525"/>
        <end position="558"/>
    </location>
</feature>
<dbReference type="eggNOG" id="ENOG502QSKH">
    <property type="taxonomic scope" value="Eukaryota"/>
</dbReference>
<keyword evidence="2" id="KW-0677">Repeat</keyword>
<dbReference type="Proteomes" id="UP000008672">
    <property type="component" value="Unassembled WGS sequence"/>
</dbReference>
<evidence type="ECO:0000313" key="4">
    <source>
        <dbReference type="Ensembl" id="ENSLACP00000007663.1"/>
    </source>
</evidence>
<dbReference type="STRING" id="7897.ENSLACP00000007663"/>
<reference evidence="4" key="3">
    <citation type="submission" date="2025-09" db="UniProtKB">
        <authorList>
            <consortium name="Ensembl"/>
        </authorList>
    </citation>
    <scope>IDENTIFICATION</scope>
</reference>
<dbReference type="Gene3D" id="2.130.10.10">
    <property type="entry name" value="YVTN repeat-like/Quinoprotein amine dehydrogenase"/>
    <property type="match status" value="2"/>
</dbReference>
<proteinExistence type="predicted"/>
<dbReference type="OMA" id="ELWWSIM"/>
<name>H3ADE2_LATCH</name>
<evidence type="ECO:0000313" key="5">
    <source>
        <dbReference type="Proteomes" id="UP000008672"/>
    </source>
</evidence>
<sequence>CSQSFSHLRTQRRKRLQQRKKARSMWKLLRNSIKDTVKKIKSEDLWPLNLRHGLQHVRHTSYEHLVHHVTLNSVTQEFISVDTQNIISVYLPNGQLKDTFLAPMPVMGIIYASQSDRYVAWDSDRKLMVLGTNFQMLSDLQLSLPLQCCRYNMEANEIVMSVAGTISAWRFRFGYRYLVCRMAISEGLTIQDVFHHIIVLKSRHRFQRCFAVCGCDVAVFNLTAGTLMEYKKGLHLRSITGVEYYAKLMFLVTASRDGSIKVWDEKWETRMVFVGHAGPVTAMVLHPFGPQLLTASQDKTIRTWNLHTADQVDKVHVAEAVVGLGMQREQELLFSYSSYGLDLWGVHRLYELYTTMGSLVRSMKITLLNPNSGRYPMRAVCVCKDAFVRLVSSLTGDVLTTLVLERERRVVEAEYCLPKETIFALLQTGDILKANTMTNPMSVVKEFPGSSLSTHCCCILTYSYLVDYEKAYNEWVKLVENKGIERKPRMCVQEDKNRFLLFAGCEDGFLYVLDWNTGQVRFQIEAHASGTVTRLAANQENNYIISAGSDNMVKVWHLFPYAHECLTPQMSFFCRHPAVHLCAMKSILGVAFQDSSFATYSLVLYDLRTKERTDHGPDADHEDEITALCSCTQLKLFASASRDGTVKIWNKENKLLRNIQLEAIPECLAFCSDRGDLLVGIGRHLYHIDYRKYMPKHFQLKIACMAVWETLSDPPVPVSDSVVNALSQDSLKRFEGSHSPLYRKRNGVPTS</sequence>
<dbReference type="InterPro" id="IPR036322">
    <property type="entry name" value="WD40_repeat_dom_sf"/>
</dbReference>
<dbReference type="PROSITE" id="PS50294">
    <property type="entry name" value="WD_REPEATS_REGION"/>
    <property type="match status" value="3"/>
</dbReference>
<organism evidence="4 5">
    <name type="scientific">Latimeria chalumnae</name>
    <name type="common">Coelacanth</name>
    <dbReference type="NCBI Taxonomy" id="7897"/>
    <lineage>
        <taxon>Eukaryota</taxon>
        <taxon>Metazoa</taxon>
        <taxon>Chordata</taxon>
        <taxon>Craniata</taxon>
        <taxon>Vertebrata</taxon>
        <taxon>Euteleostomi</taxon>
        <taxon>Coelacanthiformes</taxon>
        <taxon>Coelacanthidae</taxon>
        <taxon>Latimeria</taxon>
    </lineage>
</organism>
<dbReference type="EMBL" id="AFYH01164943">
    <property type="status" value="NOT_ANNOTATED_CDS"/>
    <property type="molecule type" value="Genomic_DNA"/>
</dbReference>
<dbReference type="EMBL" id="AFYH01164947">
    <property type="status" value="NOT_ANNOTATED_CDS"/>
    <property type="molecule type" value="Genomic_DNA"/>
</dbReference>
<dbReference type="InParanoid" id="H3ADE2"/>
<dbReference type="HOGENOM" id="CLU_010617_0_0_1"/>
<dbReference type="EMBL" id="AFYH01164945">
    <property type="status" value="NOT_ANNOTATED_CDS"/>
    <property type="molecule type" value="Genomic_DNA"/>
</dbReference>
<dbReference type="EMBL" id="AFYH01164944">
    <property type="status" value="NOT_ANNOTATED_CDS"/>
    <property type="molecule type" value="Genomic_DNA"/>
</dbReference>
<dbReference type="SMART" id="SM00320">
    <property type="entry name" value="WD40"/>
    <property type="match status" value="4"/>
</dbReference>
<dbReference type="PANTHER" id="PTHR45532:SF1">
    <property type="entry name" value="WD REPEAT-CONTAINING PROTEIN 97"/>
    <property type="match status" value="1"/>
</dbReference>
<dbReference type="SUPFAM" id="SSF50978">
    <property type="entry name" value="WD40 repeat-like"/>
    <property type="match status" value="1"/>
</dbReference>
<dbReference type="EMBL" id="AFYH01164946">
    <property type="status" value="NOT_ANNOTATED_CDS"/>
    <property type="molecule type" value="Genomic_DNA"/>
</dbReference>
<evidence type="ECO:0000256" key="1">
    <source>
        <dbReference type="ARBA" id="ARBA00022574"/>
    </source>
</evidence>
<dbReference type="PRINTS" id="PR00320">
    <property type="entry name" value="GPROTEINBRPT"/>
</dbReference>
<evidence type="ECO:0000256" key="3">
    <source>
        <dbReference type="PROSITE-ProRule" id="PRU00221"/>
    </source>
</evidence>
<feature type="repeat" description="WD" evidence="3">
    <location>
        <begin position="618"/>
        <end position="650"/>
    </location>
</feature>
<dbReference type="PROSITE" id="PS50082">
    <property type="entry name" value="WD_REPEATS_2"/>
    <property type="match status" value="4"/>
</dbReference>
<reference evidence="4" key="2">
    <citation type="submission" date="2025-08" db="UniProtKB">
        <authorList>
            <consortium name="Ensembl"/>
        </authorList>
    </citation>
    <scope>IDENTIFICATION</scope>
</reference>
<dbReference type="InterPro" id="IPR019775">
    <property type="entry name" value="WD40_repeat_CS"/>
</dbReference>
<reference evidence="5" key="1">
    <citation type="submission" date="2011-08" db="EMBL/GenBank/DDBJ databases">
        <title>The draft genome of Latimeria chalumnae.</title>
        <authorList>
            <person name="Di Palma F."/>
            <person name="Alfoldi J."/>
            <person name="Johnson J."/>
            <person name="Berlin A."/>
            <person name="Gnerre S."/>
            <person name="Jaffe D."/>
            <person name="MacCallum I."/>
            <person name="Young S."/>
            <person name="Walker B.J."/>
            <person name="Lander E."/>
            <person name="Lindblad-Toh K."/>
        </authorList>
    </citation>
    <scope>NUCLEOTIDE SEQUENCE [LARGE SCALE GENOMIC DNA]</scope>
    <source>
        <strain evidence="5">Wild caught</strain>
    </source>
</reference>
<dbReference type="Pfam" id="PF00400">
    <property type="entry name" value="WD40"/>
    <property type="match status" value="4"/>
</dbReference>
<dbReference type="Ensembl" id="ENSLACT00000007727.1">
    <property type="protein sequence ID" value="ENSLACP00000007663.1"/>
    <property type="gene ID" value="ENSLACG00000006790.1"/>
</dbReference>
<dbReference type="PROSITE" id="PS00678">
    <property type="entry name" value="WD_REPEATS_1"/>
    <property type="match status" value="1"/>
</dbReference>